<evidence type="ECO:0000256" key="4">
    <source>
        <dbReference type="ARBA" id="ARBA00022723"/>
    </source>
</evidence>
<sequence>MSLGYPTALVLIGIAILTYILSTALYNLYLHPLSPFPGPLAFRAFHAPFLHSMLIGRLPHTVKDLHTEYGPIVRISPSELSFTDPSAWKAIYQNKAFIRPSQWRGKPPGVQADSLISASVEDHVRFRKVLAPAFSEKAVNLYEPIVGKYVDVLIESLGREIESDGGETVVDMVRWLNFATFDIISDLGWGESFQCLEKQDYHPWITVILQFQALMVAAALSYYPFLERLVSYITPKSALAGLNLVLSTSETNVKSRLRRKTDRADIMSYIMQHNTSSPETGISEAEMITNSMALIVAGSETLTAALAGTINNLLSHPKQMERLVEELRSSFASESEISGRTTKDLPYLTAVLQEGMRLCPPIPDNMHREVPKGGVVVAGYMVPEGVTVGISCFSMFRSKENFVSPDEFIPERWLRRVGDESSPYVNDKHDAFHPFSVGLHGCLGQQLAWFELRAIMTRLLWNFDLRLPKGSTPNVWTSQKIFWAWEKKPMNAVLKRKEV</sequence>
<dbReference type="CDD" id="cd11058">
    <property type="entry name" value="CYP60B-like"/>
    <property type="match status" value="1"/>
</dbReference>
<dbReference type="PROSITE" id="PS00086">
    <property type="entry name" value="CYTOCHROME_P450"/>
    <property type="match status" value="1"/>
</dbReference>
<proteinExistence type="inferred from homology"/>
<evidence type="ECO:0000256" key="7">
    <source>
        <dbReference type="RuleBase" id="RU000461"/>
    </source>
</evidence>
<dbReference type="Proteomes" id="UP000664132">
    <property type="component" value="Unassembled WGS sequence"/>
</dbReference>
<keyword evidence="4 6" id="KW-0479">Metal-binding</keyword>
<dbReference type="SUPFAM" id="SSF48264">
    <property type="entry name" value="Cytochrome P450"/>
    <property type="match status" value="1"/>
</dbReference>
<dbReference type="GO" id="GO:0016705">
    <property type="term" value="F:oxidoreductase activity, acting on paired donors, with incorporation or reduction of molecular oxygen"/>
    <property type="evidence" value="ECO:0007669"/>
    <property type="project" value="InterPro"/>
</dbReference>
<evidence type="ECO:0000256" key="2">
    <source>
        <dbReference type="ARBA" id="ARBA00010617"/>
    </source>
</evidence>
<dbReference type="GO" id="GO:0004497">
    <property type="term" value="F:monooxygenase activity"/>
    <property type="evidence" value="ECO:0007669"/>
    <property type="project" value="UniProtKB-KW"/>
</dbReference>
<dbReference type="InterPro" id="IPR002401">
    <property type="entry name" value="Cyt_P450_E_grp-I"/>
</dbReference>
<dbReference type="PRINTS" id="PR00385">
    <property type="entry name" value="P450"/>
</dbReference>
<keyword evidence="7" id="KW-0503">Monooxygenase</keyword>
<dbReference type="InterPro" id="IPR001128">
    <property type="entry name" value="Cyt_P450"/>
</dbReference>
<dbReference type="InterPro" id="IPR036396">
    <property type="entry name" value="Cyt_P450_sf"/>
</dbReference>
<keyword evidence="5 6" id="KW-0408">Iron</keyword>
<reference evidence="9" key="1">
    <citation type="submission" date="2021-02" db="EMBL/GenBank/DDBJ databases">
        <title>Genome sequence Cadophora malorum strain M34.</title>
        <authorList>
            <person name="Stefanovic E."/>
            <person name="Vu D."/>
            <person name="Scully C."/>
            <person name="Dijksterhuis J."/>
            <person name="Roader J."/>
            <person name="Houbraken J."/>
        </authorList>
    </citation>
    <scope>NUCLEOTIDE SEQUENCE</scope>
    <source>
        <strain evidence="9">M34</strain>
    </source>
</reference>
<keyword evidence="10" id="KW-1185">Reference proteome</keyword>
<dbReference type="AlphaFoldDB" id="A0A8H7T326"/>
<dbReference type="InterPro" id="IPR050121">
    <property type="entry name" value="Cytochrome_P450_monoxygenase"/>
</dbReference>
<dbReference type="OrthoDB" id="1470350at2759"/>
<keyword evidence="8" id="KW-0472">Membrane</keyword>
<accession>A0A8H7T326</accession>
<feature type="transmembrane region" description="Helical" evidence="8">
    <location>
        <begin position="6"/>
        <end position="29"/>
    </location>
</feature>
<comment type="caution">
    <text evidence="9">The sequence shown here is derived from an EMBL/GenBank/DDBJ whole genome shotgun (WGS) entry which is preliminary data.</text>
</comment>
<evidence type="ECO:0000256" key="5">
    <source>
        <dbReference type="ARBA" id="ARBA00023004"/>
    </source>
</evidence>
<organism evidence="9 10">
    <name type="scientific">Cadophora malorum</name>
    <dbReference type="NCBI Taxonomy" id="108018"/>
    <lineage>
        <taxon>Eukaryota</taxon>
        <taxon>Fungi</taxon>
        <taxon>Dikarya</taxon>
        <taxon>Ascomycota</taxon>
        <taxon>Pezizomycotina</taxon>
        <taxon>Leotiomycetes</taxon>
        <taxon>Helotiales</taxon>
        <taxon>Ploettnerulaceae</taxon>
        <taxon>Cadophora</taxon>
    </lineage>
</organism>
<evidence type="ECO:0000256" key="8">
    <source>
        <dbReference type="SAM" id="Phobius"/>
    </source>
</evidence>
<evidence type="ECO:0000313" key="9">
    <source>
        <dbReference type="EMBL" id="KAG4411545.1"/>
    </source>
</evidence>
<dbReference type="PANTHER" id="PTHR24305">
    <property type="entry name" value="CYTOCHROME P450"/>
    <property type="match status" value="1"/>
</dbReference>
<keyword evidence="8" id="KW-1133">Transmembrane helix</keyword>
<feature type="binding site" description="axial binding residue" evidence="6">
    <location>
        <position position="442"/>
    </location>
    <ligand>
        <name>heme</name>
        <dbReference type="ChEBI" id="CHEBI:30413"/>
    </ligand>
    <ligandPart>
        <name>Fe</name>
        <dbReference type="ChEBI" id="CHEBI:18248"/>
    </ligandPart>
</feature>
<dbReference type="EMBL" id="JAFJYH010000463">
    <property type="protein sequence ID" value="KAG4411545.1"/>
    <property type="molecule type" value="Genomic_DNA"/>
</dbReference>
<gene>
    <name evidence="9" type="ORF">IFR04_015323</name>
</gene>
<evidence type="ECO:0008006" key="11">
    <source>
        <dbReference type="Google" id="ProtNLM"/>
    </source>
</evidence>
<dbReference type="PRINTS" id="PR00463">
    <property type="entry name" value="EP450I"/>
</dbReference>
<evidence type="ECO:0000256" key="6">
    <source>
        <dbReference type="PIRSR" id="PIRSR602401-1"/>
    </source>
</evidence>
<keyword evidence="7" id="KW-0560">Oxidoreductase</keyword>
<keyword evidence="8" id="KW-0812">Transmembrane</keyword>
<dbReference type="GO" id="GO:0005506">
    <property type="term" value="F:iron ion binding"/>
    <property type="evidence" value="ECO:0007669"/>
    <property type="project" value="InterPro"/>
</dbReference>
<dbReference type="Gene3D" id="1.10.630.10">
    <property type="entry name" value="Cytochrome P450"/>
    <property type="match status" value="1"/>
</dbReference>
<dbReference type="GO" id="GO:0020037">
    <property type="term" value="F:heme binding"/>
    <property type="evidence" value="ECO:0007669"/>
    <property type="project" value="InterPro"/>
</dbReference>
<comment type="cofactor">
    <cofactor evidence="1 6">
        <name>heme</name>
        <dbReference type="ChEBI" id="CHEBI:30413"/>
    </cofactor>
</comment>
<evidence type="ECO:0000256" key="3">
    <source>
        <dbReference type="ARBA" id="ARBA00022617"/>
    </source>
</evidence>
<name>A0A8H7T326_9HELO</name>
<dbReference type="InterPro" id="IPR017972">
    <property type="entry name" value="Cyt_P450_CS"/>
</dbReference>
<comment type="similarity">
    <text evidence="2 7">Belongs to the cytochrome P450 family.</text>
</comment>
<dbReference type="PANTHER" id="PTHR24305:SF210">
    <property type="entry name" value="CYTOCHROME P450 MONOOXYGENASE ASQL-RELATED"/>
    <property type="match status" value="1"/>
</dbReference>
<evidence type="ECO:0000256" key="1">
    <source>
        <dbReference type="ARBA" id="ARBA00001971"/>
    </source>
</evidence>
<protein>
    <recommendedName>
        <fullName evidence="11">Cytochrome P450</fullName>
    </recommendedName>
</protein>
<evidence type="ECO:0000313" key="10">
    <source>
        <dbReference type="Proteomes" id="UP000664132"/>
    </source>
</evidence>
<keyword evidence="3 6" id="KW-0349">Heme</keyword>
<dbReference type="Pfam" id="PF00067">
    <property type="entry name" value="p450"/>
    <property type="match status" value="1"/>
</dbReference>